<dbReference type="EMBL" id="JAVDQX010000014">
    <property type="protein sequence ID" value="MDR6461506.1"/>
    <property type="molecule type" value="Genomic_DNA"/>
</dbReference>
<keyword evidence="2" id="KW-1185">Reference proteome</keyword>
<accession>A0ACC6JEL1</accession>
<gene>
    <name evidence="1" type="ORF">J2786_004664</name>
</gene>
<name>A0ACC6JEL1_9FLAO</name>
<dbReference type="Proteomes" id="UP001184833">
    <property type="component" value="Unassembled WGS sequence"/>
</dbReference>
<evidence type="ECO:0000313" key="1">
    <source>
        <dbReference type="EMBL" id="MDR6461506.1"/>
    </source>
</evidence>
<evidence type="ECO:0000313" key="2">
    <source>
        <dbReference type="Proteomes" id="UP001184833"/>
    </source>
</evidence>
<protein>
    <submittedName>
        <fullName evidence="1">Uncharacterized protein</fullName>
    </submittedName>
</protein>
<sequence length="208" mass="24736">MMKKFSFFLFTLNILIPKYKKIALKTGAHLLLFCCFLMIWSSCCKNQEFVRHTIVNTSLSLPKSMVVKKERAKDSQVYSINAGDKRIGYIYYGDYKSFEEDSFFITDDKELYEKYKNRELKAYFSKNTERDSKNGIYNVNYYYYDTINKHRAQVMMPKKMNKGFIGIHFDSVDIHKNKMAIIVNDLSEENKELFFKIFKTIKINSIQH</sequence>
<proteinExistence type="predicted"/>
<organism evidence="1 2">
    <name type="scientific">Chryseobacterium vietnamense</name>
    <dbReference type="NCBI Taxonomy" id="866785"/>
    <lineage>
        <taxon>Bacteria</taxon>
        <taxon>Pseudomonadati</taxon>
        <taxon>Bacteroidota</taxon>
        <taxon>Flavobacteriia</taxon>
        <taxon>Flavobacteriales</taxon>
        <taxon>Weeksellaceae</taxon>
        <taxon>Chryseobacterium group</taxon>
        <taxon>Chryseobacterium</taxon>
    </lineage>
</organism>
<reference evidence="1" key="1">
    <citation type="submission" date="2023-07" db="EMBL/GenBank/DDBJ databases">
        <title>Sorghum-associated microbial communities from plants grown in Nebraska, USA.</title>
        <authorList>
            <person name="Schachtman D."/>
        </authorList>
    </citation>
    <scope>NUCLEOTIDE SEQUENCE</scope>
    <source>
        <strain evidence="1">DS2329</strain>
    </source>
</reference>
<comment type="caution">
    <text evidence="1">The sequence shown here is derived from an EMBL/GenBank/DDBJ whole genome shotgun (WGS) entry which is preliminary data.</text>
</comment>